<evidence type="ECO:0000313" key="3">
    <source>
        <dbReference type="Proteomes" id="UP000323632"/>
    </source>
</evidence>
<gene>
    <name evidence="2" type="ORF">F0919_04740</name>
</gene>
<feature type="transmembrane region" description="Helical" evidence="1">
    <location>
        <begin position="317"/>
        <end position="334"/>
    </location>
</feature>
<keyword evidence="1" id="KW-1133">Transmembrane helix</keyword>
<dbReference type="AlphaFoldDB" id="A0A5M6CP34"/>
<reference evidence="2 3" key="1">
    <citation type="submission" date="2019-09" db="EMBL/GenBank/DDBJ databases">
        <title>Genome sequence and assembly of Taibaiella sp.</title>
        <authorList>
            <person name="Chhetri G."/>
        </authorList>
    </citation>
    <scope>NUCLEOTIDE SEQUENCE [LARGE SCALE GENOMIC DNA]</scope>
    <source>
        <strain evidence="2 3">KVB11</strain>
    </source>
</reference>
<feature type="transmembrane region" description="Helical" evidence="1">
    <location>
        <begin position="144"/>
        <end position="162"/>
    </location>
</feature>
<feature type="transmembrane region" description="Helical" evidence="1">
    <location>
        <begin position="198"/>
        <end position="216"/>
    </location>
</feature>
<feature type="transmembrane region" description="Helical" evidence="1">
    <location>
        <begin position="45"/>
        <end position="67"/>
    </location>
</feature>
<evidence type="ECO:0000313" key="2">
    <source>
        <dbReference type="EMBL" id="KAA5536981.1"/>
    </source>
</evidence>
<protein>
    <recommendedName>
        <fullName evidence="4">DUF2157 domain-containing protein</fullName>
    </recommendedName>
</protein>
<feature type="transmembrane region" description="Helical" evidence="1">
    <location>
        <begin position="113"/>
        <end position="132"/>
    </location>
</feature>
<feature type="transmembrane region" description="Helical" evidence="1">
    <location>
        <begin position="79"/>
        <end position="101"/>
    </location>
</feature>
<name>A0A5M6CP34_9BACT</name>
<evidence type="ECO:0000256" key="1">
    <source>
        <dbReference type="SAM" id="Phobius"/>
    </source>
</evidence>
<feature type="transmembrane region" description="Helical" evidence="1">
    <location>
        <begin position="264"/>
        <end position="281"/>
    </location>
</feature>
<comment type="caution">
    <text evidence="2">The sequence shown here is derived from an EMBL/GenBank/DDBJ whole genome shotgun (WGS) entry which is preliminary data.</text>
</comment>
<keyword evidence="1" id="KW-0812">Transmembrane</keyword>
<feature type="transmembrane region" description="Helical" evidence="1">
    <location>
        <begin position="228"/>
        <end position="244"/>
    </location>
</feature>
<keyword evidence="1" id="KW-0472">Membrane</keyword>
<keyword evidence="3" id="KW-1185">Reference proteome</keyword>
<dbReference type="Proteomes" id="UP000323632">
    <property type="component" value="Unassembled WGS sequence"/>
</dbReference>
<proteinExistence type="predicted"/>
<feature type="transmembrane region" description="Helical" evidence="1">
    <location>
        <begin position="293"/>
        <end position="311"/>
    </location>
</feature>
<dbReference type="EMBL" id="VWSH01000001">
    <property type="protein sequence ID" value="KAA5536981.1"/>
    <property type="molecule type" value="Genomic_DNA"/>
</dbReference>
<dbReference type="RefSeq" id="WP_150031558.1">
    <property type="nucleotide sequence ID" value="NZ_VWSH01000001.1"/>
</dbReference>
<organism evidence="2 3">
    <name type="scientific">Taibaiella lutea</name>
    <dbReference type="NCBI Taxonomy" id="2608001"/>
    <lineage>
        <taxon>Bacteria</taxon>
        <taxon>Pseudomonadati</taxon>
        <taxon>Bacteroidota</taxon>
        <taxon>Chitinophagia</taxon>
        <taxon>Chitinophagales</taxon>
        <taxon>Chitinophagaceae</taxon>
        <taxon>Taibaiella</taxon>
    </lineage>
</organism>
<accession>A0A5M6CP34</accession>
<evidence type="ECO:0008006" key="4">
    <source>
        <dbReference type="Google" id="ProtNLM"/>
    </source>
</evidence>
<sequence length="354" mass="40779">MKFEPQEEEVINKAVKHWLNEGIVDEATSIKMKESIELVDNNKNVLITFAIVASVSCGLLAFGALIMDEKWIELMRRKYGISEWIVGVLFFAVSIFLVYISRKRHLKAPHLETANEAFNITIVMSIAIAFAYTGRGLGYQNGNYAIILLLAIIAYACVAVYLKSGLLWITVMIGLIGWWGAQTYFWSHGADYFLGMNYPLRYTVFGFLLLLSVLLIRQIKLLRPFRSISRGAAWLYFLTASWTLSVLGNSNNIETWSQTRQGYFWYWAVSYSLLVIAVALYGFRKKDAMLRDLGLVFLLVNIYTRYFEYFWDRTNKGLFFAILAVSFWWVAKTVEKWRKPAIIETKKDLQAGEN</sequence>